<dbReference type="Proteomes" id="UP000504623">
    <property type="component" value="Unplaced"/>
</dbReference>
<dbReference type="OrthoDB" id="7493297at2759"/>
<accession>A0A9B0TEN7</accession>
<evidence type="ECO:0000313" key="3">
    <source>
        <dbReference type="Proteomes" id="UP000504623"/>
    </source>
</evidence>
<dbReference type="GeneID" id="102840679"/>
<keyword evidence="1" id="KW-0472">Membrane</keyword>
<gene>
    <name evidence="4" type="primary">MUC12</name>
</gene>
<reference evidence="4" key="1">
    <citation type="submission" date="2025-08" db="UniProtKB">
        <authorList>
            <consortium name="RefSeq"/>
        </authorList>
    </citation>
    <scope>IDENTIFICATION</scope>
    <source>
        <tissue evidence="4">Spleen</tissue>
    </source>
</reference>
<feature type="transmembrane region" description="Helical" evidence="1">
    <location>
        <begin position="247"/>
        <end position="272"/>
    </location>
</feature>
<name>A0A9B0TEN7_CHRAS</name>
<keyword evidence="1" id="KW-1133">Transmembrane helix</keyword>
<dbReference type="PROSITE" id="PS50024">
    <property type="entry name" value="SEA"/>
    <property type="match status" value="1"/>
</dbReference>
<dbReference type="InterPro" id="IPR053311">
    <property type="entry name" value="Mucosal_Integrity_Assoc"/>
</dbReference>
<organism evidence="3 4">
    <name type="scientific">Chrysochloris asiatica</name>
    <name type="common">Cape golden mole</name>
    <dbReference type="NCBI Taxonomy" id="185453"/>
    <lineage>
        <taxon>Eukaryota</taxon>
        <taxon>Metazoa</taxon>
        <taxon>Chordata</taxon>
        <taxon>Craniata</taxon>
        <taxon>Vertebrata</taxon>
        <taxon>Euteleostomi</taxon>
        <taxon>Mammalia</taxon>
        <taxon>Eutheria</taxon>
        <taxon>Afrotheria</taxon>
        <taxon>Chrysochloridae</taxon>
        <taxon>Chrysochlorinae</taxon>
        <taxon>Chrysochloris</taxon>
    </lineage>
</organism>
<dbReference type="AlphaFoldDB" id="A0A9B0TEN7"/>
<evidence type="ECO:0000313" key="4">
    <source>
        <dbReference type="RefSeq" id="XP_006859884.1"/>
    </source>
</evidence>
<sequence length="378" mass="42226">MDVRLLRGYCKNGATWDGKQCVCPQGFFGHQRQSLLDFITIETPEKINATVGVTMKMTQRNFPKDLEDSSSKAYQDFMELFRAQLSCFFQMDETYKALLAYWGVTMRKLLNGSVMVEHDAILETNYTLDFQNVFKDLIKTVKAKIVNKTKELLEDPEKCQSISVVCYSEDTMAVTETAKLNFDPPPQSKQHIEQCERNAAKDFAQFYYVDELDKKLLCVTKCSPGTKTQLNCHQGVCQVQHSGLPCLLVDGSVGAVVAVLVVLVVVLTVFLFQACSQLPTKAMTSDLFESPPVASSVSGPHWSALQVCSEQSDKVLKEDRCGLESTYSHFRPSLENLETIAEVTQGSPSAHFCLVSQRQTSLIQTSGYSGVRVPENQE</sequence>
<feature type="domain" description="SEA" evidence="2">
    <location>
        <begin position="47"/>
        <end position="169"/>
    </location>
</feature>
<keyword evidence="1" id="KW-0812">Transmembrane</keyword>
<keyword evidence="3" id="KW-1185">Reference proteome</keyword>
<dbReference type="RefSeq" id="XP_006859884.1">
    <property type="nucleotide sequence ID" value="XM_006859822.1"/>
</dbReference>
<evidence type="ECO:0000259" key="2">
    <source>
        <dbReference type="PROSITE" id="PS50024"/>
    </source>
</evidence>
<dbReference type="PANTHER" id="PTHR37999:SF2">
    <property type="entry name" value="MUCIN-17"/>
    <property type="match status" value="1"/>
</dbReference>
<dbReference type="InterPro" id="IPR000082">
    <property type="entry name" value="SEA_dom"/>
</dbReference>
<evidence type="ECO:0000256" key="1">
    <source>
        <dbReference type="SAM" id="Phobius"/>
    </source>
</evidence>
<proteinExistence type="predicted"/>
<protein>
    <submittedName>
        <fullName evidence="4">Mucin-12</fullName>
    </submittedName>
</protein>
<dbReference type="PANTHER" id="PTHR37999">
    <property type="entry name" value="MUCIN-17"/>
    <property type="match status" value="1"/>
</dbReference>
<dbReference type="CTD" id="10071"/>